<feature type="region of interest" description="Disordered" evidence="4">
    <location>
        <begin position="1"/>
        <end position="28"/>
    </location>
</feature>
<dbReference type="PANTHER" id="PTHR19848:SF8">
    <property type="entry name" value="F-BOX AND WD REPEAT DOMAIN CONTAINING 7"/>
    <property type="match status" value="1"/>
</dbReference>
<dbReference type="InterPro" id="IPR015943">
    <property type="entry name" value="WD40/YVTN_repeat-like_dom_sf"/>
</dbReference>
<feature type="repeat" description="WD" evidence="3">
    <location>
        <begin position="104"/>
        <end position="145"/>
    </location>
</feature>
<dbReference type="PROSITE" id="PS50082">
    <property type="entry name" value="WD_REPEATS_2"/>
    <property type="match status" value="5"/>
</dbReference>
<dbReference type="CDD" id="cd00200">
    <property type="entry name" value="WD40"/>
    <property type="match status" value="1"/>
</dbReference>
<evidence type="ECO:0000313" key="6">
    <source>
        <dbReference type="EMBL" id="EJK69494.1"/>
    </source>
</evidence>
<feature type="repeat" description="WD" evidence="3">
    <location>
        <begin position="188"/>
        <end position="229"/>
    </location>
</feature>
<name>K0SX04_THAOC</name>
<dbReference type="InterPro" id="IPR001680">
    <property type="entry name" value="WD40_rpt"/>
</dbReference>
<dbReference type="InterPro" id="IPR059122">
    <property type="entry name" value="Beta-prop_WDR5-like"/>
</dbReference>
<dbReference type="SMART" id="SM00320">
    <property type="entry name" value="WD40"/>
    <property type="match status" value="7"/>
</dbReference>
<proteinExistence type="predicted"/>
<feature type="repeat" description="WD" evidence="3">
    <location>
        <begin position="238"/>
        <end position="264"/>
    </location>
</feature>
<feature type="repeat" description="WD" evidence="3">
    <location>
        <begin position="41"/>
        <end position="78"/>
    </location>
</feature>
<dbReference type="Gene3D" id="2.130.10.10">
    <property type="entry name" value="YVTN repeat-like/Quinoprotein amine dehydrogenase"/>
    <property type="match status" value="1"/>
</dbReference>
<evidence type="ECO:0000256" key="1">
    <source>
        <dbReference type="ARBA" id="ARBA00022574"/>
    </source>
</evidence>
<keyword evidence="2" id="KW-0677">Repeat</keyword>
<dbReference type="InterPro" id="IPR020472">
    <property type="entry name" value="WD40_PAC1"/>
</dbReference>
<accession>K0SX04</accession>
<evidence type="ECO:0000313" key="7">
    <source>
        <dbReference type="Proteomes" id="UP000266841"/>
    </source>
</evidence>
<evidence type="ECO:0000256" key="3">
    <source>
        <dbReference type="PROSITE-ProRule" id="PRU00221"/>
    </source>
</evidence>
<dbReference type="Proteomes" id="UP000266841">
    <property type="component" value="Unassembled WGS sequence"/>
</dbReference>
<dbReference type="PANTHER" id="PTHR19848">
    <property type="entry name" value="WD40 REPEAT PROTEIN"/>
    <property type="match status" value="1"/>
</dbReference>
<gene>
    <name evidence="6" type="ORF">THAOC_09242</name>
</gene>
<dbReference type="FunFam" id="2.130.10.10:FF:000228">
    <property type="entry name" value="COMPASS-like H3K4 histone methylase component WDR5A"/>
    <property type="match status" value="1"/>
</dbReference>
<keyword evidence="1 3" id="KW-0853">WD repeat</keyword>
<feature type="repeat" description="WD" evidence="3">
    <location>
        <begin position="146"/>
        <end position="187"/>
    </location>
</feature>
<dbReference type="InterPro" id="IPR019775">
    <property type="entry name" value="WD40_repeat_CS"/>
</dbReference>
<dbReference type="GO" id="GO:0035097">
    <property type="term" value="C:histone methyltransferase complex"/>
    <property type="evidence" value="ECO:0007669"/>
    <property type="project" value="UniProtKB-ARBA"/>
</dbReference>
<evidence type="ECO:0000256" key="2">
    <source>
        <dbReference type="ARBA" id="ARBA00022737"/>
    </source>
</evidence>
<dbReference type="EMBL" id="AGNL01009984">
    <property type="protein sequence ID" value="EJK69494.1"/>
    <property type="molecule type" value="Genomic_DNA"/>
</dbReference>
<dbReference type="PROSITE" id="PS00678">
    <property type="entry name" value="WD_REPEATS_1"/>
    <property type="match status" value="3"/>
</dbReference>
<dbReference type="AlphaFoldDB" id="K0SX04"/>
<dbReference type="PRINTS" id="PR00320">
    <property type="entry name" value="GPROTEINBRPT"/>
</dbReference>
<dbReference type="SUPFAM" id="SSF50978">
    <property type="entry name" value="WD40 repeat-like"/>
    <property type="match status" value="1"/>
</dbReference>
<dbReference type="Pfam" id="PF25175">
    <property type="entry name" value="Beta-prop_WDR5"/>
    <property type="match status" value="1"/>
</dbReference>
<dbReference type="OMA" id="CKGHDTA"/>
<sequence length="377" mass="41015">MGPTRKRARIGNDDECREGKVAGALSAPDPDLEPFVELPFRGEHKKAVSAVSFAPINTTRVLCATSSADGSARIWDIDEVVNGGAKNTLESESPVQLQPKSVLYGHNGKGINDVAWSSSGEYAATASDDRTGRIWDVEKSTALIELKGHKNFVFTCRFNPRSSLIATGSFDETVKLWDVRTGDCVSTIVAHSNPVTAVDFNTDGTCIASGSYDGLVRIWDTATGECFKTVHAELNPPVASLKFSPNGRFLMAGTLDSKIRLYDVFHNQSSTDGSQPRGGKCAKTYQGGHKATRFCSFNAFLTANPDRKCVVTGSEDGKICLYDLQKRNIVQVLEGHTEPVLALDAHHSIELIASGGIKEDRWVKFWMPSNLVDRDNN</sequence>
<dbReference type="PROSITE" id="PS50294">
    <property type="entry name" value="WD_REPEATS_REGION"/>
    <property type="match status" value="3"/>
</dbReference>
<dbReference type="OrthoDB" id="674604at2759"/>
<dbReference type="InterPro" id="IPR036322">
    <property type="entry name" value="WD40_repeat_dom_sf"/>
</dbReference>
<evidence type="ECO:0000256" key="4">
    <source>
        <dbReference type="SAM" id="MobiDB-lite"/>
    </source>
</evidence>
<feature type="compositionally biased region" description="Basic and acidic residues" evidence="4">
    <location>
        <begin position="10"/>
        <end position="20"/>
    </location>
</feature>
<reference evidence="6 7" key="1">
    <citation type="journal article" date="2012" name="Genome Biol.">
        <title>Genome and low-iron response of an oceanic diatom adapted to chronic iron limitation.</title>
        <authorList>
            <person name="Lommer M."/>
            <person name="Specht M."/>
            <person name="Roy A.S."/>
            <person name="Kraemer L."/>
            <person name="Andreson R."/>
            <person name="Gutowska M.A."/>
            <person name="Wolf J."/>
            <person name="Bergner S.V."/>
            <person name="Schilhabel M.B."/>
            <person name="Klostermeier U.C."/>
            <person name="Beiko R.G."/>
            <person name="Rosenstiel P."/>
            <person name="Hippler M."/>
            <person name="Laroche J."/>
        </authorList>
    </citation>
    <scope>NUCLEOTIDE SEQUENCE [LARGE SCALE GENOMIC DNA]</scope>
    <source>
        <strain evidence="6 7">CCMP1005</strain>
    </source>
</reference>
<organism evidence="6 7">
    <name type="scientific">Thalassiosira oceanica</name>
    <name type="common">Marine diatom</name>
    <dbReference type="NCBI Taxonomy" id="159749"/>
    <lineage>
        <taxon>Eukaryota</taxon>
        <taxon>Sar</taxon>
        <taxon>Stramenopiles</taxon>
        <taxon>Ochrophyta</taxon>
        <taxon>Bacillariophyta</taxon>
        <taxon>Coscinodiscophyceae</taxon>
        <taxon>Thalassiosirophycidae</taxon>
        <taxon>Thalassiosirales</taxon>
        <taxon>Thalassiosiraceae</taxon>
        <taxon>Thalassiosira</taxon>
    </lineage>
</organism>
<keyword evidence="7" id="KW-1185">Reference proteome</keyword>
<protein>
    <recommendedName>
        <fullName evidence="5">WDR5-like beta-propeller domain-containing protein</fullName>
    </recommendedName>
</protein>
<evidence type="ECO:0000259" key="5">
    <source>
        <dbReference type="Pfam" id="PF25175"/>
    </source>
</evidence>
<feature type="domain" description="WDR5-like beta-propeller" evidence="5">
    <location>
        <begin position="43"/>
        <end position="366"/>
    </location>
</feature>
<dbReference type="eggNOG" id="KOG0266">
    <property type="taxonomic scope" value="Eukaryota"/>
</dbReference>
<comment type="caution">
    <text evidence="6">The sequence shown here is derived from an EMBL/GenBank/DDBJ whole genome shotgun (WGS) entry which is preliminary data.</text>
</comment>